<gene>
    <name evidence="10" type="primary">RSPH3</name>
</gene>
<evidence type="ECO:0008006" key="12">
    <source>
        <dbReference type="Google" id="ProtNLM"/>
    </source>
</evidence>
<evidence type="ECO:0000256" key="9">
    <source>
        <dbReference type="SAM" id="MobiDB-lite"/>
    </source>
</evidence>
<evidence type="ECO:0000256" key="8">
    <source>
        <dbReference type="ARBA" id="ARBA00023273"/>
    </source>
</evidence>
<dbReference type="PANTHER" id="PTHR21648">
    <property type="entry name" value="FLAGELLAR RADIAL SPOKE PROTEIN 3"/>
    <property type="match status" value="1"/>
</dbReference>
<reference evidence="10" key="3">
    <citation type="submission" date="2025-09" db="UniProtKB">
        <authorList>
            <consortium name="Ensembl"/>
        </authorList>
    </citation>
    <scope>IDENTIFICATION</scope>
</reference>
<evidence type="ECO:0000256" key="6">
    <source>
        <dbReference type="ARBA" id="ARBA00023069"/>
    </source>
</evidence>
<keyword evidence="11" id="KW-1185">Reference proteome</keyword>
<keyword evidence="7" id="KW-0206">Cytoskeleton</keyword>
<evidence type="ECO:0000256" key="3">
    <source>
        <dbReference type="ARBA" id="ARBA00022490"/>
    </source>
</evidence>
<dbReference type="GeneID" id="114779482"/>
<reference evidence="10 11" key="1">
    <citation type="submission" date="2020-06" db="EMBL/GenBank/DDBJ databases">
        <authorList>
            <consortium name="Wellcome Sanger Institute Data Sharing"/>
        </authorList>
    </citation>
    <scope>NUCLEOTIDE SEQUENCE [LARGE SCALE GENOMIC DNA]</scope>
</reference>
<keyword evidence="5" id="KW-0282">Flagellum</keyword>
<dbReference type="PANTHER" id="PTHR21648:SF0">
    <property type="entry name" value="RADIAL SPOKE HEAD PROTEIN 3 HOMOLOG"/>
    <property type="match status" value="1"/>
</dbReference>
<dbReference type="GeneTree" id="ENSGT00390000004172"/>
<dbReference type="Pfam" id="PF06098">
    <property type="entry name" value="Radial_spoke_3"/>
    <property type="match status" value="1"/>
</dbReference>
<comment type="similarity">
    <text evidence="2">Belongs to the flagellar radial spoke RSP3 family.</text>
</comment>
<dbReference type="RefSeq" id="XP_028823161.1">
    <property type="nucleotide sequence ID" value="XM_028967328.1"/>
</dbReference>
<evidence type="ECO:0000256" key="4">
    <source>
        <dbReference type="ARBA" id="ARBA00022553"/>
    </source>
</evidence>
<keyword evidence="4" id="KW-0597">Phosphoprotein</keyword>
<comment type="subcellular location">
    <subcellularLocation>
        <location evidence="1">Cytoplasm</location>
        <location evidence="1">Cytoskeleton</location>
        <location evidence="1">Flagellum axoneme</location>
    </subcellularLocation>
</comment>
<evidence type="ECO:0000256" key="1">
    <source>
        <dbReference type="ARBA" id="ARBA00004611"/>
    </source>
</evidence>
<organism evidence="10 11">
    <name type="scientific">Denticeps clupeoides</name>
    <name type="common">denticle herring</name>
    <dbReference type="NCBI Taxonomy" id="299321"/>
    <lineage>
        <taxon>Eukaryota</taxon>
        <taxon>Metazoa</taxon>
        <taxon>Chordata</taxon>
        <taxon>Craniata</taxon>
        <taxon>Vertebrata</taxon>
        <taxon>Euteleostomi</taxon>
        <taxon>Actinopterygii</taxon>
        <taxon>Neopterygii</taxon>
        <taxon>Teleostei</taxon>
        <taxon>Clupei</taxon>
        <taxon>Clupeiformes</taxon>
        <taxon>Denticipitoidei</taxon>
        <taxon>Denticipitidae</taxon>
        <taxon>Denticeps</taxon>
    </lineage>
</organism>
<protein>
    <recommendedName>
        <fullName evidence="12">Radial spoke protein 3</fullName>
    </recommendedName>
</protein>
<evidence type="ECO:0000256" key="7">
    <source>
        <dbReference type="ARBA" id="ARBA00023212"/>
    </source>
</evidence>
<evidence type="ECO:0000313" key="11">
    <source>
        <dbReference type="Proteomes" id="UP000694580"/>
    </source>
</evidence>
<dbReference type="GO" id="GO:0005929">
    <property type="term" value="C:cilium"/>
    <property type="evidence" value="ECO:0007669"/>
    <property type="project" value="TreeGrafter"/>
</dbReference>
<dbReference type="Ensembl" id="ENSDCDT00010000167.1">
    <property type="protein sequence ID" value="ENSDCDP00010000163.1"/>
    <property type="gene ID" value="ENSDCDG00010000076.1"/>
</dbReference>
<accession>A0AAY3ZT70</accession>
<evidence type="ECO:0000256" key="5">
    <source>
        <dbReference type="ARBA" id="ARBA00022846"/>
    </source>
</evidence>
<sequence length="384" mass="44180">MSREAMASPQKVYTFSSRPRPLQNRSKYRDPAVDQNEARVNYGNVMYDRRVVRGNTYAQHALPLTDQLDTTDLQRVREARRKRVKDAFLRTRSPDPVEGRRHATIQTELYLEELSNWIDEASVECQTNAFTDTPATPLFVPAKSGKDAATQIEEGELFDFDMEVRPLVEVLVGKTVEQAQLEVMEEEELASLRAQQQAFHQLRNIELMEVQRLEEQQRRRREEKERCIREHRIVIAKEKETAEKVAARAFAQSYLSDLLPSVYSSLQENGFFYDPVERELETVLFPTLMSEVSNCLENHCVARTTLDNEMGSSCKTKSYGDEAGTKGHECSGMLDLSVFSIFMSCFVRVYHSITPLNKGKEYYIMSVYSTVTDYIYFVSVHAAN</sequence>
<feature type="region of interest" description="Disordered" evidence="9">
    <location>
        <begin position="1"/>
        <end position="32"/>
    </location>
</feature>
<evidence type="ECO:0000256" key="2">
    <source>
        <dbReference type="ARBA" id="ARBA00006737"/>
    </source>
</evidence>
<reference evidence="10" key="2">
    <citation type="submission" date="2025-08" db="UniProtKB">
        <authorList>
            <consortium name="Ensembl"/>
        </authorList>
    </citation>
    <scope>IDENTIFICATION</scope>
</reference>
<dbReference type="InterPro" id="IPR009290">
    <property type="entry name" value="Radial_spoke_3"/>
</dbReference>
<keyword evidence="3" id="KW-0963">Cytoplasm</keyword>
<keyword evidence="6" id="KW-0969">Cilium</keyword>
<dbReference type="AlphaFoldDB" id="A0AAY3ZT70"/>
<proteinExistence type="inferred from homology"/>
<name>A0AAY3ZT70_9TELE</name>
<keyword evidence="8" id="KW-0966">Cell projection</keyword>
<evidence type="ECO:0000313" key="10">
    <source>
        <dbReference type="Ensembl" id="ENSDCDP00010000163.1"/>
    </source>
</evidence>
<dbReference type="Proteomes" id="UP000694580">
    <property type="component" value="Chromosome 2"/>
</dbReference>